<evidence type="ECO:0000313" key="3">
    <source>
        <dbReference type="Proteomes" id="UP000682713"/>
    </source>
</evidence>
<dbReference type="Proteomes" id="UP000682713">
    <property type="component" value="Unassembled WGS sequence"/>
</dbReference>
<keyword evidence="1" id="KW-0472">Membrane</keyword>
<proteinExistence type="predicted"/>
<name>A0A942YMP3_9BACI</name>
<evidence type="ECO:0000313" key="2">
    <source>
        <dbReference type="EMBL" id="MBS4200915.1"/>
    </source>
</evidence>
<accession>A0A942YMP3</accession>
<sequence>MEEKIGPTFVMFSTAHIASIIVSFLSLSLLFIFKKRLIIHSKKLILIERLFALSLLVMEVLYHIWLIRIGRWSLIDSLPLELCSISLMVAIILLWTGNKHLYDFVIYAGIGGALQAMVTPVLDLSFPHFRYFHFFYTHIGIIITALYFTWIKGYIPTFKGIIKTLVILNVLLPFVFATNYFFQGNYMFLKAKPVNGSLLDFLGPYPWYILSLEAVAFVIFVVLWLLFRNYGLAARKMDKGNCKKTSRYT</sequence>
<protein>
    <submittedName>
        <fullName evidence="2">TIGR02206 family membrane protein</fullName>
    </submittedName>
</protein>
<organism evidence="2 3">
    <name type="scientific">Lederbergia citrisecunda</name>
    <dbReference type="NCBI Taxonomy" id="2833583"/>
    <lineage>
        <taxon>Bacteria</taxon>
        <taxon>Bacillati</taxon>
        <taxon>Bacillota</taxon>
        <taxon>Bacilli</taxon>
        <taxon>Bacillales</taxon>
        <taxon>Bacillaceae</taxon>
        <taxon>Lederbergia</taxon>
    </lineage>
</organism>
<dbReference type="EMBL" id="JAGYPJ010000001">
    <property type="protein sequence ID" value="MBS4200915.1"/>
    <property type="molecule type" value="Genomic_DNA"/>
</dbReference>
<dbReference type="AlphaFoldDB" id="A0A942YMP3"/>
<gene>
    <name evidence="2" type="ORF">KHA93_14860</name>
</gene>
<feature type="transmembrane region" description="Helical" evidence="1">
    <location>
        <begin position="160"/>
        <end position="182"/>
    </location>
</feature>
<dbReference type="NCBIfam" id="TIGR02206">
    <property type="entry name" value="intg_mem_TP0381"/>
    <property type="match status" value="1"/>
</dbReference>
<feature type="transmembrane region" description="Helical" evidence="1">
    <location>
        <begin position="128"/>
        <end position="148"/>
    </location>
</feature>
<keyword evidence="3" id="KW-1185">Reference proteome</keyword>
<keyword evidence="1" id="KW-1133">Transmembrane helix</keyword>
<feature type="transmembrane region" description="Helical" evidence="1">
    <location>
        <begin position="45"/>
        <end position="66"/>
    </location>
</feature>
<feature type="transmembrane region" description="Helical" evidence="1">
    <location>
        <begin position="205"/>
        <end position="227"/>
    </location>
</feature>
<evidence type="ECO:0000256" key="1">
    <source>
        <dbReference type="SAM" id="Phobius"/>
    </source>
</evidence>
<dbReference type="InterPro" id="IPR011737">
    <property type="entry name" value="CHP02206_TP0381"/>
</dbReference>
<dbReference type="RefSeq" id="WP_213111445.1">
    <property type="nucleotide sequence ID" value="NZ_JAGYPJ010000001.1"/>
</dbReference>
<feature type="transmembrane region" description="Helical" evidence="1">
    <location>
        <begin position="78"/>
        <end position="97"/>
    </location>
</feature>
<reference evidence="2 3" key="1">
    <citation type="submission" date="2021-05" db="EMBL/GenBank/DDBJ databases">
        <title>Novel Bacillus species.</title>
        <authorList>
            <person name="Liu G."/>
        </authorList>
    </citation>
    <scope>NUCLEOTIDE SEQUENCE [LARGE SCALE GENOMIC DNA]</scope>
    <source>
        <strain evidence="2 3">FJAT-49732</strain>
    </source>
</reference>
<comment type="caution">
    <text evidence="2">The sequence shown here is derived from an EMBL/GenBank/DDBJ whole genome shotgun (WGS) entry which is preliminary data.</text>
</comment>
<feature type="transmembrane region" description="Helical" evidence="1">
    <location>
        <begin position="12"/>
        <end position="33"/>
    </location>
</feature>
<keyword evidence="1" id="KW-0812">Transmembrane</keyword>
<feature type="transmembrane region" description="Helical" evidence="1">
    <location>
        <begin position="104"/>
        <end position="122"/>
    </location>
</feature>
<dbReference type="Pfam" id="PF14808">
    <property type="entry name" value="TMEM164"/>
    <property type="match status" value="1"/>
</dbReference>